<gene>
    <name evidence="2" type="ORF">MENT_LOCUS11138</name>
</gene>
<keyword evidence="1" id="KW-0732">Signal</keyword>
<organism evidence="2 3">
    <name type="scientific">Meloidogyne enterolobii</name>
    <name type="common">Root-knot nematode worm</name>
    <name type="synonym">Meloidogyne mayaguensis</name>
    <dbReference type="NCBI Taxonomy" id="390850"/>
    <lineage>
        <taxon>Eukaryota</taxon>
        <taxon>Metazoa</taxon>
        <taxon>Ecdysozoa</taxon>
        <taxon>Nematoda</taxon>
        <taxon>Chromadorea</taxon>
        <taxon>Rhabditida</taxon>
        <taxon>Tylenchina</taxon>
        <taxon>Tylenchomorpha</taxon>
        <taxon>Tylenchoidea</taxon>
        <taxon>Meloidogynidae</taxon>
        <taxon>Meloidogyninae</taxon>
        <taxon>Meloidogyne</taxon>
    </lineage>
</organism>
<evidence type="ECO:0000313" key="3">
    <source>
        <dbReference type="Proteomes" id="UP000580250"/>
    </source>
</evidence>
<dbReference type="AlphaFoldDB" id="A0A6V7UD70"/>
<sequence length="50" mass="5586">MKNTIILLLVLILFCYYLDCQVPDLCCPDNCCSGPDIIPSNTINISPLRI</sequence>
<reference evidence="2 3" key="1">
    <citation type="submission" date="2020-08" db="EMBL/GenBank/DDBJ databases">
        <authorList>
            <person name="Koutsovoulos G."/>
            <person name="Danchin GJ E."/>
        </authorList>
    </citation>
    <scope>NUCLEOTIDE SEQUENCE [LARGE SCALE GENOMIC DNA]</scope>
</reference>
<dbReference type="Proteomes" id="UP000580250">
    <property type="component" value="Unassembled WGS sequence"/>
</dbReference>
<dbReference type="EMBL" id="CAJEWN010000053">
    <property type="protein sequence ID" value="CAD2153456.1"/>
    <property type="molecule type" value="Genomic_DNA"/>
</dbReference>
<protein>
    <submittedName>
        <fullName evidence="2">Uncharacterized protein</fullName>
    </submittedName>
</protein>
<feature type="signal peptide" evidence="1">
    <location>
        <begin position="1"/>
        <end position="20"/>
    </location>
</feature>
<comment type="caution">
    <text evidence="2">The sequence shown here is derived from an EMBL/GenBank/DDBJ whole genome shotgun (WGS) entry which is preliminary data.</text>
</comment>
<accession>A0A6V7UD70</accession>
<feature type="chain" id="PRO_5027928884" evidence="1">
    <location>
        <begin position="21"/>
        <end position="50"/>
    </location>
</feature>
<evidence type="ECO:0000256" key="1">
    <source>
        <dbReference type="SAM" id="SignalP"/>
    </source>
</evidence>
<name>A0A6V7UD70_MELEN</name>
<evidence type="ECO:0000313" key="2">
    <source>
        <dbReference type="EMBL" id="CAD2153456.1"/>
    </source>
</evidence>
<proteinExistence type="predicted"/>